<dbReference type="SMART" id="SM00558">
    <property type="entry name" value="JmjC"/>
    <property type="match status" value="1"/>
</dbReference>
<protein>
    <recommendedName>
        <fullName evidence="2">JmjC domain-containing protein</fullName>
    </recommendedName>
</protein>
<reference evidence="3" key="2">
    <citation type="submission" date="2020-05" db="EMBL/GenBank/DDBJ databases">
        <authorList>
            <person name="Kim H.-S."/>
            <person name="Proctor R.H."/>
            <person name="Brown D.W."/>
        </authorList>
    </citation>
    <scope>NUCLEOTIDE SEQUENCE</scope>
    <source>
        <strain evidence="3">NRRL 45417</strain>
    </source>
</reference>
<dbReference type="PANTHER" id="PTHR12461:SF99">
    <property type="entry name" value="BIFUNCTIONAL PEPTIDASE AND (3S)-LYSYL HYDROXYLASE JMJD7"/>
    <property type="match status" value="1"/>
</dbReference>
<dbReference type="PROSITE" id="PS51184">
    <property type="entry name" value="JMJC"/>
    <property type="match status" value="1"/>
</dbReference>
<keyword evidence="4" id="KW-1185">Reference proteome</keyword>
<dbReference type="InterPro" id="IPR003347">
    <property type="entry name" value="JmjC_dom"/>
</dbReference>
<dbReference type="AlphaFoldDB" id="A0A8H4X2U7"/>
<dbReference type="InterPro" id="IPR014710">
    <property type="entry name" value="RmlC-like_jellyroll"/>
</dbReference>
<feature type="compositionally biased region" description="Polar residues" evidence="1">
    <location>
        <begin position="17"/>
        <end position="26"/>
    </location>
</feature>
<dbReference type="Gene3D" id="2.60.120.10">
    <property type="entry name" value="Jelly Rolls"/>
    <property type="match status" value="1"/>
</dbReference>
<dbReference type="Proteomes" id="UP000604273">
    <property type="component" value="Unassembled WGS sequence"/>
</dbReference>
<dbReference type="EMBL" id="JABFAI010000029">
    <property type="protein sequence ID" value="KAF4959927.1"/>
    <property type="molecule type" value="Genomic_DNA"/>
</dbReference>
<evidence type="ECO:0000313" key="4">
    <source>
        <dbReference type="Proteomes" id="UP000604273"/>
    </source>
</evidence>
<feature type="region of interest" description="Disordered" evidence="1">
    <location>
        <begin position="1"/>
        <end position="26"/>
    </location>
</feature>
<gene>
    <name evidence="3" type="ORF">FGADI_1430</name>
</gene>
<dbReference type="InterPro" id="IPR041667">
    <property type="entry name" value="Cupin_8"/>
</dbReference>
<dbReference type="PANTHER" id="PTHR12461">
    <property type="entry name" value="HYPOXIA-INDUCIBLE FACTOR 1 ALPHA INHIBITOR-RELATED"/>
    <property type="match status" value="1"/>
</dbReference>
<evidence type="ECO:0000256" key="1">
    <source>
        <dbReference type="SAM" id="MobiDB-lite"/>
    </source>
</evidence>
<organism evidence="3 4">
    <name type="scientific">Fusarium gaditjirri</name>
    <dbReference type="NCBI Taxonomy" id="282569"/>
    <lineage>
        <taxon>Eukaryota</taxon>
        <taxon>Fungi</taxon>
        <taxon>Dikarya</taxon>
        <taxon>Ascomycota</taxon>
        <taxon>Pezizomycotina</taxon>
        <taxon>Sordariomycetes</taxon>
        <taxon>Hypocreomycetidae</taxon>
        <taxon>Hypocreales</taxon>
        <taxon>Nectriaceae</taxon>
        <taxon>Fusarium</taxon>
        <taxon>Fusarium nisikadoi species complex</taxon>
    </lineage>
</organism>
<comment type="caution">
    <text evidence="3">The sequence shown here is derived from an EMBL/GenBank/DDBJ whole genome shotgun (WGS) entry which is preliminary data.</text>
</comment>
<dbReference type="OrthoDB" id="415358at2759"/>
<sequence>MNEPTTPQEAGSEDRSANTPRNNPLSTDEAIENLISTFNELNSNSIDELHDEPSPLEFMRYVARNTPFVIRGGASSWKACRDWNSAYLLSVMRGQNVNVAVTPYGNADMPTVPSGGGALVFAKPHYEDQPFEELLEYVARQDTDPDFPPDAEVRYAQTQNDNLREEYITLFSDVQKDIPFARIALDKNPDAVNLWIGNSKSVTAMHKDNYENIYVQILGRKHFVLLPSLCHPCVNEQPLKPATYTRGENAMELKMDPNDEAVPFAIWDPDKPEQNATKFSHLARPLRVALNPGDMLYLPAMWYHKVLQSCAEEDEGFVLAVNYWYQTTCF</sequence>
<accession>A0A8H4X2U7</accession>
<feature type="domain" description="JmjC" evidence="2">
    <location>
        <begin position="153"/>
        <end position="330"/>
    </location>
</feature>
<dbReference type="SUPFAM" id="SSF51197">
    <property type="entry name" value="Clavaminate synthase-like"/>
    <property type="match status" value="1"/>
</dbReference>
<evidence type="ECO:0000313" key="3">
    <source>
        <dbReference type="EMBL" id="KAF4959927.1"/>
    </source>
</evidence>
<proteinExistence type="predicted"/>
<name>A0A8H4X2U7_9HYPO</name>
<dbReference type="Pfam" id="PF13621">
    <property type="entry name" value="Cupin_8"/>
    <property type="match status" value="1"/>
</dbReference>
<reference evidence="3" key="1">
    <citation type="journal article" date="2020" name="BMC Genomics">
        <title>Correction to: Identification and distribution of gene clusters required for synthesis of sphingolipid metabolism inhibitors in diverse species of the filamentous fungus Fusarium.</title>
        <authorList>
            <person name="Kim H.S."/>
            <person name="Lohmar J.M."/>
            <person name="Busman M."/>
            <person name="Brown D.W."/>
            <person name="Naumann T.A."/>
            <person name="Divon H.H."/>
            <person name="Lysoe E."/>
            <person name="Uhlig S."/>
            <person name="Proctor R.H."/>
        </authorList>
    </citation>
    <scope>NUCLEOTIDE SEQUENCE</scope>
    <source>
        <strain evidence="3">NRRL 45417</strain>
    </source>
</reference>
<evidence type="ECO:0000259" key="2">
    <source>
        <dbReference type="PROSITE" id="PS51184"/>
    </source>
</evidence>